<dbReference type="Proteomes" id="UP001270362">
    <property type="component" value="Unassembled WGS sequence"/>
</dbReference>
<dbReference type="GO" id="GO:0005524">
    <property type="term" value="F:ATP binding"/>
    <property type="evidence" value="ECO:0007669"/>
    <property type="project" value="InterPro"/>
</dbReference>
<dbReference type="PANTHER" id="PTHR46411:SF3">
    <property type="entry name" value="AAA+ ATPASE DOMAIN-CONTAINING PROTEIN"/>
    <property type="match status" value="1"/>
</dbReference>
<feature type="domain" description="AAA+ ATPase" evidence="2">
    <location>
        <begin position="75"/>
        <end position="235"/>
    </location>
</feature>
<feature type="region of interest" description="Disordered" evidence="1">
    <location>
        <begin position="65"/>
        <end position="85"/>
    </location>
</feature>
<dbReference type="InterPro" id="IPR003959">
    <property type="entry name" value="ATPase_AAA_core"/>
</dbReference>
<sequence length="557" mass="63071">MDGTLLIAAEVPAFCLTKKKWVKLPVDGLSPVQWDTNAFDKLILPPELVDFCTTVVSPRVSASKASSKEGLGPVSPPVVHLRGPTGTGKTATARAIAEQAQRPLYHLKFSELSDKFSDARSMLQAVEDILRAGAAWKAVLLIDKVDGALEHHRELDLEDLGEDIREMVDSVVDMLKAYPGIVMVETRPPNAAADDSSKKIEQQMKPLVKGTLTFPPLSAEARAAVYKRDIYRLMKAGGQLPSGMSWSEFQDTAEAQLPHPEAWGVLHRWPAAMDGHQILRLARTIFHVVTAPGWVADQEALALVLWTVTRRFRSGKDSDTNQEEKGWLWGTDKASELSKRMVKLLKTEKFFAADKREMLMEQAMGMWDDIERRWKDVELCPDEEESDVMALEFMVETAERLDNTEDWFVTLIEASLDKRQDCKLWAVDAARQVVRQLLDEHESAVAEMNEKHVAEIDTRFGEMARVVNGGMKWRNGTQMTPLDWFMVDATREELQREFQNANSLVRKHAEETQAEITRLKERIDELLWQVKEAIEEGEDDDEDEDEDEDEEGDDENE</sequence>
<dbReference type="Gene3D" id="3.40.50.300">
    <property type="entry name" value="P-loop containing nucleotide triphosphate hydrolases"/>
    <property type="match status" value="1"/>
</dbReference>
<dbReference type="SMART" id="SM00382">
    <property type="entry name" value="AAA"/>
    <property type="match status" value="1"/>
</dbReference>
<proteinExistence type="predicted"/>
<reference evidence="3" key="1">
    <citation type="journal article" date="2023" name="Mol. Phylogenet. Evol.">
        <title>Genome-scale phylogeny and comparative genomics of the fungal order Sordariales.</title>
        <authorList>
            <person name="Hensen N."/>
            <person name="Bonometti L."/>
            <person name="Westerberg I."/>
            <person name="Brannstrom I.O."/>
            <person name="Guillou S."/>
            <person name="Cros-Aarteil S."/>
            <person name="Calhoun S."/>
            <person name="Haridas S."/>
            <person name="Kuo A."/>
            <person name="Mondo S."/>
            <person name="Pangilinan J."/>
            <person name="Riley R."/>
            <person name="LaButti K."/>
            <person name="Andreopoulos B."/>
            <person name="Lipzen A."/>
            <person name="Chen C."/>
            <person name="Yan M."/>
            <person name="Daum C."/>
            <person name="Ng V."/>
            <person name="Clum A."/>
            <person name="Steindorff A."/>
            <person name="Ohm R.A."/>
            <person name="Martin F."/>
            <person name="Silar P."/>
            <person name="Natvig D.O."/>
            <person name="Lalanne C."/>
            <person name="Gautier V."/>
            <person name="Ament-Velasquez S.L."/>
            <person name="Kruys A."/>
            <person name="Hutchinson M.I."/>
            <person name="Powell A.J."/>
            <person name="Barry K."/>
            <person name="Miller A.N."/>
            <person name="Grigoriev I.V."/>
            <person name="Debuchy R."/>
            <person name="Gladieux P."/>
            <person name="Hiltunen Thoren M."/>
            <person name="Johannesson H."/>
        </authorList>
    </citation>
    <scope>NUCLEOTIDE SEQUENCE</scope>
    <source>
        <strain evidence="3">CBS 314.62</strain>
    </source>
</reference>
<accession>A0AAE1C720</accession>
<dbReference type="Pfam" id="PF00004">
    <property type="entry name" value="AAA"/>
    <property type="match status" value="1"/>
</dbReference>
<reference evidence="3" key="2">
    <citation type="submission" date="2023-06" db="EMBL/GenBank/DDBJ databases">
        <authorList>
            <consortium name="Lawrence Berkeley National Laboratory"/>
            <person name="Haridas S."/>
            <person name="Hensen N."/>
            <person name="Bonometti L."/>
            <person name="Westerberg I."/>
            <person name="Brannstrom I.O."/>
            <person name="Guillou S."/>
            <person name="Cros-Aarteil S."/>
            <person name="Calhoun S."/>
            <person name="Kuo A."/>
            <person name="Mondo S."/>
            <person name="Pangilinan J."/>
            <person name="Riley R."/>
            <person name="Labutti K."/>
            <person name="Andreopoulos B."/>
            <person name="Lipzen A."/>
            <person name="Chen C."/>
            <person name="Yanf M."/>
            <person name="Daum C."/>
            <person name="Ng V."/>
            <person name="Clum A."/>
            <person name="Steindorff A."/>
            <person name="Ohm R."/>
            <person name="Martin F."/>
            <person name="Silar P."/>
            <person name="Natvig D."/>
            <person name="Lalanne C."/>
            <person name="Gautier V."/>
            <person name="Ament-Velasquez S.L."/>
            <person name="Kruys A."/>
            <person name="Hutchinson M.I."/>
            <person name="Powell A.J."/>
            <person name="Barry K."/>
            <person name="Miller A.N."/>
            <person name="Grigoriev I.V."/>
            <person name="Debuchy R."/>
            <person name="Gladieux P."/>
            <person name="Thoren M.H."/>
            <person name="Johannesson H."/>
        </authorList>
    </citation>
    <scope>NUCLEOTIDE SEQUENCE</scope>
    <source>
        <strain evidence="3">CBS 314.62</strain>
    </source>
</reference>
<dbReference type="EMBL" id="JAULSO010000009">
    <property type="protein sequence ID" value="KAK3680881.1"/>
    <property type="molecule type" value="Genomic_DNA"/>
</dbReference>
<dbReference type="GO" id="GO:0016887">
    <property type="term" value="F:ATP hydrolysis activity"/>
    <property type="evidence" value="ECO:0007669"/>
    <property type="project" value="InterPro"/>
</dbReference>
<evidence type="ECO:0000313" key="4">
    <source>
        <dbReference type="Proteomes" id="UP001270362"/>
    </source>
</evidence>
<organism evidence="3 4">
    <name type="scientific">Podospora appendiculata</name>
    <dbReference type="NCBI Taxonomy" id="314037"/>
    <lineage>
        <taxon>Eukaryota</taxon>
        <taxon>Fungi</taxon>
        <taxon>Dikarya</taxon>
        <taxon>Ascomycota</taxon>
        <taxon>Pezizomycotina</taxon>
        <taxon>Sordariomycetes</taxon>
        <taxon>Sordariomycetidae</taxon>
        <taxon>Sordariales</taxon>
        <taxon>Podosporaceae</taxon>
        <taxon>Podospora</taxon>
    </lineage>
</organism>
<dbReference type="InterPro" id="IPR027417">
    <property type="entry name" value="P-loop_NTPase"/>
</dbReference>
<keyword evidence="4" id="KW-1185">Reference proteome</keyword>
<protein>
    <recommendedName>
        <fullName evidence="2">AAA+ ATPase domain-containing protein</fullName>
    </recommendedName>
</protein>
<gene>
    <name evidence="3" type="ORF">B0T22DRAFT_474310</name>
</gene>
<evidence type="ECO:0000313" key="3">
    <source>
        <dbReference type="EMBL" id="KAK3680881.1"/>
    </source>
</evidence>
<dbReference type="PANTHER" id="PTHR46411">
    <property type="entry name" value="FAMILY ATPASE, PUTATIVE-RELATED"/>
    <property type="match status" value="1"/>
</dbReference>
<name>A0AAE1C720_9PEZI</name>
<dbReference type="AlphaFoldDB" id="A0AAE1C720"/>
<dbReference type="InterPro" id="IPR003593">
    <property type="entry name" value="AAA+_ATPase"/>
</dbReference>
<comment type="caution">
    <text evidence="3">The sequence shown here is derived from an EMBL/GenBank/DDBJ whole genome shotgun (WGS) entry which is preliminary data.</text>
</comment>
<evidence type="ECO:0000259" key="2">
    <source>
        <dbReference type="SMART" id="SM00382"/>
    </source>
</evidence>
<feature type="region of interest" description="Disordered" evidence="1">
    <location>
        <begin position="532"/>
        <end position="557"/>
    </location>
</feature>
<evidence type="ECO:0000256" key="1">
    <source>
        <dbReference type="SAM" id="MobiDB-lite"/>
    </source>
</evidence>
<dbReference type="SUPFAM" id="SSF52540">
    <property type="entry name" value="P-loop containing nucleoside triphosphate hydrolases"/>
    <property type="match status" value="1"/>
</dbReference>
<feature type="compositionally biased region" description="Acidic residues" evidence="1">
    <location>
        <begin position="535"/>
        <end position="557"/>
    </location>
</feature>